<organism evidence="2 3">
    <name type="scientific">Cylicostephanus goldi</name>
    <name type="common">Nematode worm</name>
    <dbReference type="NCBI Taxonomy" id="71465"/>
    <lineage>
        <taxon>Eukaryota</taxon>
        <taxon>Metazoa</taxon>
        <taxon>Ecdysozoa</taxon>
        <taxon>Nematoda</taxon>
        <taxon>Chromadorea</taxon>
        <taxon>Rhabditida</taxon>
        <taxon>Rhabditina</taxon>
        <taxon>Rhabditomorpha</taxon>
        <taxon>Strongyloidea</taxon>
        <taxon>Strongylidae</taxon>
        <taxon>Cylicostephanus</taxon>
    </lineage>
</organism>
<protein>
    <submittedName>
        <fullName evidence="2">Uncharacterized protein</fullName>
    </submittedName>
</protein>
<feature type="region of interest" description="Disordered" evidence="1">
    <location>
        <begin position="1"/>
        <end position="66"/>
    </location>
</feature>
<reference evidence="2 3" key="1">
    <citation type="submission" date="2018-11" db="EMBL/GenBank/DDBJ databases">
        <authorList>
            <consortium name="Pathogen Informatics"/>
        </authorList>
    </citation>
    <scope>NUCLEOTIDE SEQUENCE [LARGE SCALE GENOMIC DNA]</scope>
</reference>
<dbReference type="Proteomes" id="UP000271889">
    <property type="component" value="Unassembled WGS sequence"/>
</dbReference>
<sequence length="282" mass="32989">MPVLDLRSGYSSVPNRQRRTRSSSLPTKLHDYNVSRSASVPPLWKPHPEADLESESKPSLSESRRDRLMYPRQLSACHFHLYGARNLSRRRRSTRKQPTAIPIPTRGAQELPEQWIRRGNSRRHDYLKGVRSRLQSKAQHHIPVVWCVRSDHNPSSPIEEIEMDEEIVETQPIRVSETRECPLKYPIAVYNPPPNWNAFMEWKQREKRTVSLSESLDHPSEPSAFQRVLQRPQPIYLNRLDALLASDDDERVPEWPLLRQLREMERELLAAGNPIAIERQRI</sequence>
<dbReference type="AlphaFoldDB" id="A0A3P6U4X2"/>
<name>A0A3P6U4X2_CYLGO</name>
<gene>
    <name evidence="2" type="ORF">CGOC_LOCUS6911</name>
</gene>
<accession>A0A3P6U4X2</accession>
<evidence type="ECO:0000256" key="1">
    <source>
        <dbReference type="SAM" id="MobiDB-lite"/>
    </source>
</evidence>
<evidence type="ECO:0000313" key="3">
    <source>
        <dbReference type="Proteomes" id="UP000271889"/>
    </source>
</evidence>
<dbReference type="EMBL" id="UYRV01023189">
    <property type="protein sequence ID" value="VDK73174.1"/>
    <property type="molecule type" value="Genomic_DNA"/>
</dbReference>
<feature type="compositionally biased region" description="Basic and acidic residues" evidence="1">
    <location>
        <begin position="46"/>
        <end position="66"/>
    </location>
</feature>
<keyword evidence="3" id="KW-1185">Reference proteome</keyword>
<dbReference type="OrthoDB" id="270417at2759"/>
<evidence type="ECO:0000313" key="2">
    <source>
        <dbReference type="EMBL" id="VDK73174.1"/>
    </source>
</evidence>
<proteinExistence type="predicted"/>
<feature type="non-terminal residue" evidence="2">
    <location>
        <position position="282"/>
    </location>
</feature>